<evidence type="ECO:0000256" key="2">
    <source>
        <dbReference type="SAM" id="Phobius"/>
    </source>
</evidence>
<keyword evidence="5" id="KW-1185">Reference proteome</keyword>
<keyword evidence="2" id="KW-1133">Transmembrane helix</keyword>
<feature type="transmembrane region" description="Helical" evidence="2">
    <location>
        <begin position="726"/>
        <end position="744"/>
    </location>
</feature>
<dbReference type="Proteomes" id="UP000818624">
    <property type="component" value="Chromosome 6"/>
</dbReference>
<dbReference type="InterPro" id="IPR018827">
    <property type="entry name" value="YTP1_C"/>
</dbReference>
<keyword evidence="2" id="KW-0472">Membrane</keyword>
<gene>
    <name evidence="4" type="ORF">GLX27_004387</name>
</gene>
<evidence type="ECO:0000256" key="1">
    <source>
        <dbReference type="SAM" id="MobiDB-lite"/>
    </source>
</evidence>
<accession>A0ABY8EVR3</accession>
<feature type="transmembrane region" description="Helical" evidence="2">
    <location>
        <begin position="290"/>
        <end position="313"/>
    </location>
</feature>
<feature type="transmembrane region" description="Helical" evidence="2">
    <location>
        <begin position="516"/>
        <end position="537"/>
    </location>
</feature>
<keyword evidence="2" id="KW-0812">Transmembrane</keyword>
<feature type="domain" description="Protein YTP1-like C-terminal" evidence="3">
    <location>
        <begin position="484"/>
        <end position="786"/>
    </location>
</feature>
<sequence length="816" mass="88712">MQVRPVRGQGAPDEKKVSDTSEAPHAIAFRGQAGFDVRRVPMSWLRSNMRWVGVYAVVAALGVGAAQASPALRARHGDEHAAQAPEVHAAAAPHAHDAATPMANVSAFCTVATHTNATDPNCIALDAIDVFLDALDAGPALRPAPRRLRMAQHHGGQAAPMEEFNETALFVRKGPVPLSYIEWDFAAGVGRLRELRRFASYQADQIAAQWPDRVVMGASGGYWRSLDDQDYPAGRTALREDVRARIGGDQGDQEPARHASLAVLCAAQYLLAVYVLLPVLLCLHAAASSLAPLVAVAYLGVLTAALLTGQLYFALSPALYAPNVLGGMARAHWLLSAACFAPDVFELALRVARVVRGVRTYAFRRQGWRDAWRVLLGDEERSVVDATPLRSRSVASTDRTLSSSPPGERLDKEEAPFMLYDAEDTDAALLSSPLASSFRLEEPAPAPASAPATRLGALLARRPGVALAASYAYTLVSRGLVPLAFAVMYVAISVYTGACRHNYQNTCLAHGIKGAIFFWYGVLSFVRFLGAFGEYGWAWNKRPTLANTDGHVARWRRTMPSAEFIECFVIFLYGVSNTWLERLSSRPGDPYTVKQIQHISIAVMFWFVGLVGMGLESVTVRSLIARVVVQAHPSVAPAPGARADADEALAHATPPPSYAYSFNPFPALVIGVTGVAMAAHHQDYVYEVQVHILWGEMLAAFALFRMLTYFLLWLRPPSSLLPSRPPTEIMASFALTCGGLLFMLSNEEVSFAAMRSNYSDFMAILNVAIALVALVFAWSFAVMVIKAWAQARESRKAPYERGAPAQHHTRAWVSSM</sequence>
<feature type="transmembrane region" description="Helical" evidence="2">
    <location>
        <begin position="471"/>
        <end position="496"/>
    </location>
</feature>
<dbReference type="PANTHER" id="PTHR31685:SF3">
    <property type="entry name" value="INTEGRAL MEMBRANE PROTEIN (AFU_ORTHOLOGUE AFUA_6G12730)"/>
    <property type="match status" value="1"/>
</dbReference>
<feature type="region of interest" description="Disordered" evidence="1">
    <location>
        <begin position="1"/>
        <end position="25"/>
    </location>
</feature>
<evidence type="ECO:0000313" key="4">
    <source>
        <dbReference type="EMBL" id="WFD49702.1"/>
    </source>
</evidence>
<organism evidence="4 5">
    <name type="scientific">Malassezia furfur</name>
    <name type="common">Pityriasis versicolor infection agent</name>
    <name type="synonym">Pityrosporum furfur</name>
    <dbReference type="NCBI Taxonomy" id="55194"/>
    <lineage>
        <taxon>Eukaryota</taxon>
        <taxon>Fungi</taxon>
        <taxon>Dikarya</taxon>
        <taxon>Basidiomycota</taxon>
        <taxon>Ustilaginomycotina</taxon>
        <taxon>Malasseziomycetes</taxon>
        <taxon>Malasseziales</taxon>
        <taxon>Malasseziaceae</taxon>
        <taxon>Malassezia</taxon>
    </lineage>
</organism>
<dbReference type="PANTHER" id="PTHR31685">
    <property type="entry name" value="INTEGRAL MEMBRANE PROTEIN (AFU_ORTHOLOGUE AFUA_6G12730)-RELATED"/>
    <property type="match status" value="1"/>
</dbReference>
<feature type="transmembrane region" description="Helical" evidence="2">
    <location>
        <begin position="764"/>
        <end position="785"/>
    </location>
</feature>
<evidence type="ECO:0000259" key="3">
    <source>
        <dbReference type="Pfam" id="PF10355"/>
    </source>
</evidence>
<name>A0ABY8EVR3_MALFU</name>
<feature type="transmembrane region" description="Helical" evidence="2">
    <location>
        <begin position="333"/>
        <end position="355"/>
    </location>
</feature>
<dbReference type="EMBL" id="CP046239">
    <property type="protein sequence ID" value="WFD49702.1"/>
    <property type="molecule type" value="Genomic_DNA"/>
</dbReference>
<feature type="transmembrane region" description="Helical" evidence="2">
    <location>
        <begin position="261"/>
        <end position="283"/>
    </location>
</feature>
<dbReference type="Pfam" id="PF10355">
    <property type="entry name" value="Ytp1"/>
    <property type="match status" value="1"/>
</dbReference>
<protein>
    <recommendedName>
        <fullName evidence="3">Protein YTP1-like C-terminal domain-containing protein</fullName>
    </recommendedName>
</protein>
<proteinExistence type="predicted"/>
<reference evidence="4 5" key="1">
    <citation type="journal article" date="2020" name="Elife">
        <title>Loss of centromere function drives karyotype evolution in closely related Malassezia species.</title>
        <authorList>
            <person name="Sankaranarayanan S.R."/>
            <person name="Ianiri G."/>
            <person name="Coelho M.A."/>
            <person name="Reza M.H."/>
            <person name="Thimmappa B.C."/>
            <person name="Ganguly P."/>
            <person name="Vadnala R.N."/>
            <person name="Sun S."/>
            <person name="Siddharthan R."/>
            <person name="Tellgren-Roth C."/>
            <person name="Dawson T.L."/>
            <person name="Heitman J."/>
            <person name="Sanyal K."/>
        </authorList>
    </citation>
    <scope>NUCLEOTIDE SEQUENCE [LARGE SCALE GENOMIC DNA]</scope>
    <source>
        <strain evidence="4">CBS14141</strain>
    </source>
</reference>
<feature type="transmembrane region" description="Helical" evidence="2">
    <location>
        <begin position="692"/>
        <end position="714"/>
    </location>
</feature>
<feature type="transmembrane region" description="Helical" evidence="2">
    <location>
        <begin position="596"/>
        <end position="615"/>
    </location>
</feature>
<feature type="transmembrane region" description="Helical" evidence="2">
    <location>
        <begin position="558"/>
        <end position="576"/>
    </location>
</feature>
<evidence type="ECO:0000313" key="5">
    <source>
        <dbReference type="Proteomes" id="UP000818624"/>
    </source>
</evidence>